<dbReference type="OrthoDB" id="5283654at2759"/>
<accession>A0A369JLU8</accession>
<evidence type="ECO:0000256" key="2">
    <source>
        <dbReference type="ARBA" id="ARBA00023002"/>
    </source>
</evidence>
<name>A0A369JLU8_HYPMA</name>
<dbReference type="InParanoid" id="A0A369JLU8"/>
<evidence type="ECO:0000313" key="5">
    <source>
        <dbReference type="Proteomes" id="UP000076154"/>
    </source>
</evidence>
<evidence type="ECO:0000313" key="4">
    <source>
        <dbReference type="EMBL" id="RDB23189.1"/>
    </source>
</evidence>
<evidence type="ECO:0000259" key="3">
    <source>
        <dbReference type="Pfam" id="PF05368"/>
    </source>
</evidence>
<dbReference type="EMBL" id="LUEZ02000047">
    <property type="protein sequence ID" value="RDB23189.1"/>
    <property type="molecule type" value="Genomic_DNA"/>
</dbReference>
<dbReference type="Pfam" id="PF05368">
    <property type="entry name" value="NmrA"/>
    <property type="match status" value="1"/>
</dbReference>
<dbReference type="InterPro" id="IPR036291">
    <property type="entry name" value="NAD(P)-bd_dom_sf"/>
</dbReference>
<feature type="domain" description="NmrA-like" evidence="3">
    <location>
        <begin position="9"/>
        <end position="212"/>
    </location>
</feature>
<sequence length="278" mass="29401">MSKFTSFAIVGAGYIGLPITKALASQNVFVVVLTRSSAKTEIPEGVKIAPVDYDNIATVIQVLKEHRVEVVISTLGPAGWAAQNTAAEAAKAAGVKLFVPSEFGVPTEGTTAGFMAAKDKSAKYIQSLGLPTARFYNGFFTEGLLDVVGFSTNGKVNIVGKGDKPISWTSMEDVAGFVAHVLTTLPESQLEYSTFRLQGDRATLIDIASILKTTPEFVKEVPGPGGERATQMQALFEAALGSTGYDANVGGDGKAKAGSANDLWPNHHWKSVKEVFNV</sequence>
<protein>
    <recommendedName>
        <fullName evidence="3">NmrA-like domain-containing protein</fullName>
    </recommendedName>
</protein>
<dbReference type="Gene3D" id="3.40.50.720">
    <property type="entry name" value="NAD(P)-binding Rossmann-like Domain"/>
    <property type="match status" value="1"/>
</dbReference>
<keyword evidence="5" id="KW-1185">Reference proteome</keyword>
<dbReference type="PANTHER" id="PTHR47706:SF9">
    <property type="entry name" value="NMRA-LIKE DOMAIN-CONTAINING PROTEIN-RELATED"/>
    <property type="match status" value="1"/>
</dbReference>
<dbReference type="AlphaFoldDB" id="A0A369JLU8"/>
<keyword evidence="2" id="KW-0560">Oxidoreductase</keyword>
<proteinExistence type="predicted"/>
<dbReference type="SUPFAM" id="SSF51735">
    <property type="entry name" value="NAD(P)-binding Rossmann-fold domains"/>
    <property type="match status" value="1"/>
</dbReference>
<dbReference type="Proteomes" id="UP000076154">
    <property type="component" value="Unassembled WGS sequence"/>
</dbReference>
<dbReference type="InterPro" id="IPR051609">
    <property type="entry name" value="NmrA/Isoflavone_reductase-like"/>
</dbReference>
<gene>
    <name evidence="4" type="ORF">Hypma_009613</name>
</gene>
<reference evidence="4" key="1">
    <citation type="submission" date="2018-04" db="EMBL/GenBank/DDBJ databases">
        <title>Whole genome sequencing of Hypsizygus marmoreus.</title>
        <authorList>
            <person name="Choi I.-G."/>
            <person name="Min B."/>
            <person name="Kim J.-G."/>
            <person name="Kim S."/>
            <person name="Oh Y.-L."/>
            <person name="Kong W.-S."/>
            <person name="Park H."/>
            <person name="Jeong J."/>
            <person name="Song E.-S."/>
        </authorList>
    </citation>
    <scope>NUCLEOTIDE SEQUENCE [LARGE SCALE GENOMIC DNA]</scope>
    <source>
        <strain evidence="4">51987-8</strain>
    </source>
</reference>
<organism evidence="4 5">
    <name type="scientific">Hypsizygus marmoreus</name>
    <name type="common">White beech mushroom</name>
    <name type="synonym">Agaricus marmoreus</name>
    <dbReference type="NCBI Taxonomy" id="39966"/>
    <lineage>
        <taxon>Eukaryota</taxon>
        <taxon>Fungi</taxon>
        <taxon>Dikarya</taxon>
        <taxon>Basidiomycota</taxon>
        <taxon>Agaricomycotina</taxon>
        <taxon>Agaricomycetes</taxon>
        <taxon>Agaricomycetidae</taxon>
        <taxon>Agaricales</taxon>
        <taxon>Tricholomatineae</taxon>
        <taxon>Lyophyllaceae</taxon>
        <taxon>Hypsizygus</taxon>
    </lineage>
</organism>
<dbReference type="InterPro" id="IPR008030">
    <property type="entry name" value="NmrA-like"/>
</dbReference>
<dbReference type="STRING" id="39966.A0A369JLU8"/>
<evidence type="ECO:0000256" key="1">
    <source>
        <dbReference type="ARBA" id="ARBA00022857"/>
    </source>
</evidence>
<keyword evidence="1" id="KW-0521">NADP</keyword>
<dbReference type="GO" id="GO:0016491">
    <property type="term" value="F:oxidoreductase activity"/>
    <property type="evidence" value="ECO:0007669"/>
    <property type="project" value="UniProtKB-KW"/>
</dbReference>
<comment type="caution">
    <text evidence="4">The sequence shown here is derived from an EMBL/GenBank/DDBJ whole genome shotgun (WGS) entry which is preliminary data.</text>
</comment>
<dbReference type="PANTHER" id="PTHR47706">
    <property type="entry name" value="NMRA-LIKE FAMILY PROTEIN"/>
    <property type="match status" value="1"/>
</dbReference>